<name>A0A6N6VRC3_9HYPH</name>
<evidence type="ECO:0000313" key="3">
    <source>
        <dbReference type="Proteomes" id="UP000468901"/>
    </source>
</evidence>
<dbReference type="Pfam" id="PF07883">
    <property type="entry name" value="Cupin_2"/>
    <property type="match status" value="1"/>
</dbReference>
<dbReference type="CDD" id="cd02209">
    <property type="entry name" value="cupin_XRE_C"/>
    <property type="match status" value="1"/>
</dbReference>
<gene>
    <name evidence="2" type="ORF">F2P47_02480</name>
</gene>
<keyword evidence="3" id="KW-1185">Reference proteome</keyword>
<dbReference type="Proteomes" id="UP000468901">
    <property type="component" value="Unassembled WGS sequence"/>
</dbReference>
<dbReference type="SUPFAM" id="SSF51182">
    <property type="entry name" value="RmlC-like cupins"/>
    <property type="match status" value="1"/>
</dbReference>
<organism evidence="2 3">
    <name type="scientific">Parvibaculum sedimenti</name>
    <dbReference type="NCBI Taxonomy" id="2608632"/>
    <lineage>
        <taxon>Bacteria</taxon>
        <taxon>Pseudomonadati</taxon>
        <taxon>Pseudomonadota</taxon>
        <taxon>Alphaproteobacteria</taxon>
        <taxon>Hyphomicrobiales</taxon>
        <taxon>Parvibaculaceae</taxon>
        <taxon>Parvibaculum</taxon>
    </lineage>
</organism>
<protein>
    <submittedName>
        <fullName evidence="2">Cupin domain-containing protein</fullName>
    </submittedName>
</protein>
<dbReference type="Gene3D" id="2.60.120.10">
    <property type="entry name" value="Jelly Rolls"/>
    <property type="match status" value="1"/>
</dbReference>
<evidence type="ECO:0000259" key="1">
    <source>
        <dbReference type="Pfam" id="PF07883"/>
    </source>
</evidence>
<reference evidence="2 3" key="1">
    <citation type="submission" date="2019-09" db="EMBL/GenBank/DDBJ databases">
        <title>Parvibaculum sedimenti sp. nov., isolated from sediment.</title>
        <authorList>
            <person name="Wang Y."/>
        </authorList>
    </citation>
    <scope>NUCLEOTIDE SEQUENCE [LARGE SCALE GENOMIC DNA]</scope>
    <source>
        <strain evidence="2 3">HXT-9</strain>
    </source>
</reference>
<dbReference type="InterPro" id="IPR011051">
    <property type="entry name" value="RmlC_Cupin_sf"/>
</dbReference>
<dbReference type="EMBL" id="WESC01000002">
    <property type="protein sequence ID" value="KAB7742361.1"/>
    <property type="molecule type" value="Genomic_DNA"/>
</dbReference>
<sequence length="108" mass="12701">MEVVRSGTRHGHTYRLLSYSKGRKKTLEPFMIEMDKAGDVYPRFRHEGTEFIYMLSGSMEYRFGETTYLLEPGDALTFSAHIEHGPQRLMNDRIKFLSIIFYDENIDI</sequence>
<dbReference type="InterPro" id="IPR014710">
    <property type="entry name" value="RmlC-like_jellyroll"/>
</dbReference>
<evidence type="ECO:0000313" key="2">
    <source>
        <dbReference type="EMBL" id="KAB7742361.1"/>
    </source>
</evidence>
<comment type="caution">
    <text evidence="2">The sequence shown here is derived from an EMBL/GenBank/DDBJ whole genome shotgun (WGS) entry which is preliminary data.</text>
</comment>
<proteinExistence type="predicted"/>
<dbReference type="AlphaFoldDB" id="A0A6N6VRC3"/>
<feature type="domain" description="Cupin type-2" evidence="1">
    <location>
        <begin position="33"/>
        <end position="99"/>
    </location>
</feature>
<dbReference type="InterPro" id="IPR013096">
    <property type="entry name" value="Cupin_2"/>
</dbReference>
<accession>A0A6N6VRC3</accession>